<dbReference type="EMBL" id="JXDG01000022">
    <property type="protein sequence ID" value="KIH84074.1"/>
    <property type="molecule type" value="Genomic_DNA"/>
</dbReference>
<protein>
    <submittedName>
        <fullName evidence="1">Uncharacterized protein</fullName>
    </submittedName>
</protein>
<dbReference type="OrthoDB" id="5572968at2"/>
<dbReference type="PATRIC" id="fig|226910.6.peg.2063"/>
<reference evidence="1 2" key="1">
    <citation type="submission" date="2015-01" db="EMBL/GenBank/DDBJ databases">
        <title>Complete genome of Pseudomonas batumici UCM B-321 producer of the batumin antibiotic with strong antistaphilococcal and potential anticancer activity.</title>
        <authorList>
            <person name="Klochko V.V."/>
            <person name="Zelena L.B."/>
            <person name="Elena K.A."/>
            <person name="Reva O.N."/>
        </authorList>
    </citation>
    <scope>NUCLEOTIDE SEQUENCE [LARGE SCALE GENOMIC DNA]</scope>
    <source>
        <strain evidence="1 2">UCM B-321</strain>
    </source>
</reference>
<evidence type="ECO:0000313" key="1">
    <source>
        <dbReference type="EMBL" id="KIH84074.1"/>
    </source>
</evidence>
<dbReference type="AlphaFoldDB" id="A0A0C2EDR6"/>
<dbReference type="Proteomes" id="UP000031535">
    <property type="component" value="Unassembled WGS sequence"/>
</dbReference>
<sequence>MLNERFTVVIDGQPFSRLFQTDDQFAKGWKSVLEKAYGRTHAMCRCPGKGERKLAIKRRETTDDFHLARFAGTGPEHANECRFYAPAPERSGMQGYESGVVEEGDDGTLRVRLARGLLEQAAKGERADKGVGIHKPAASLRKPAMTLLGLLHLLWQEARLNVWYPAMEGKRTSGLVHSALRQTGSRIKVGRMTLSDVLLVSATPRSKAEVSNEGVVLDAIQRNRRVIAVSPLARFDKGKHDGGITKLPLAGPFGMPYLSMPTEVWQDTERRFKQEFAAWKRGERVMAIAQLNVETGNPGARAQVLDLALMHVSERWIPLDSDYESTLEAKLFAAGRRFEKPLRYDAEECEFFPDFWLLDMKQDFPLEVFGMSTPEYLAQKARKTQWYDRVYGVEGWWSWNVAEDPTGQRMNELPCLD</sequence>
<gene>
    <name evidence="1" type="ORF">UCMB321_2074</name>
</gene>
<dbReference type="Pfam" id="PF06666">
    <property type="entry name" value="DUF1173"/>
    <property type="match status" value="1"/>
</dbReference>
<accession>A0A0C2EDR6</accession>
<dbReference type="RefSeq" id="WP_040066130.1">
    <property type="nucleotide sequence ID" value="NZ_JXDG01000022.1"/>
</dbReference>
<name>A0A0C2EDR6_9PSED</name>
<organism evidence="1 2">
    <name type="scientific">Pseudomonas batumici</name>
    <dbReference type="NCBI Taxonomy" id="226910"/>
    <lineage>
        <taxon>Bacteria</taxon>
        <taxon>Pseudomonadati</taxon>
        <taxon>Pseudomonadota</taxon>
        <taxon>Gammaproteobacteria</taxon>
        <taxon>Pseudomonadales</taxon>
        <taxon>Pseudomonadaceae</taxon>
        <taxon>Pseudomonas</taxon>
    </lineage>
</organism>
<comment type="caution">
    <text evidence="1">The sequence shown here is derived from an EMBL/GenBank/DDBJ whole genome shotgun (WGS) entry which is preliminary data.</text>
</comment>
<keyword evidence="2" id="KW-1185">Reference proteome</keyword>
<proteinExistence type="predicted"/>
<dbReference type="InterPro" id="IPR009553">
    <property type="entry name" value="DUF1173"/>
</dbReference>
<evidence type="ECO:0000313" key="2">
    <source>
        <dbReference type="Proteomes" id="UP000031535"/>
    </source>
</evidence>